<dbReference type="Proteomes" id="UP000267821">
    <property type="component" value="Unassembled WGS sequence"/>
</dbReference>
<feature type="transmembrane region" description="Helical" evidence="2">
    <location>
        <begin position="480"/>
        <end position="501"/>
    </location>
</feature>
<sequence>MDRHSPDPGAAGFSAINNNTEASLLLSQIDSRSPILPQHRSLSPKSTSYASIPLPDDGPASLPTSRRKWTRPIITAAAATWRFLKGPSPPIKTYIQPLFPHLQSAPSRLLSRLLPKSRHRRLLQLAFWALWLTIFCIITHWSRFRTSVGGVHATSDGGGVRQLTCSSTLWARNNGCGLNGDGCRPFLTTAATPFRCPSGCISSGKLLNPRQVGNQTLVYQQMVVGGPALDIPESVVAYGSRYRADSAICATAIHAGVISDLFGGCGLLLQTGPTTGLVSSKRHGIVSAGFDAAFPSTFTFLRPPPGTELQGCLDLRWHLLPITSLFTFLQALLSTQAATFFGTVFVGIFWHVGLMSDPPPAQYNRNDQFEIVSIVAGRFLPAAFVMYLFYLHVLGPIWAGNTSRNWLTGLAVERAVYLLFGWWFGALNNVTFAKIIPLQRLTPHDLANQPGAKPALGIVITCLVLIAFGQIYFLRREGRLLKYLGMYAAFGTGLLVFTFALKEMNVRIHHYILAILLLPGTKLGSRPSLVYQGLLLGLFVNGAARWGFASLLETKGLLLGD</sequence>
<evidence type="ECO:0000256" key="1">
    <source>
        <dbReference type="SAM" id="MobiDB-lite"/>
    </source>
</evidence>
<dbReference type="InterPro" id="IPR051957">
    <property type="entry name" value="CRISP-LCCL_domain"/>
</dbReference>
<dbReference type="SUPFAM" id="SSF69848">
    <property type="entry name" value="LCCL domain"/>
    <property type="match status" value="1"/>
</dbReference>
<feature type="compositionally biased region" description="Polar residues" evidence="1">
    <location>
        <begin position="40"/>
        <end position="50"/>
    </location>
</feature>
<keyword evidence="5" id="KW-1185">Reference proteome</keyword>
<reference evidence="4 5" key="1">
    <citation type="journal article" date="2018" name="Nat. Ecol. Evol.">
        <title>Pezizomycetes genomes reveal the molecular basis of ectomycorrhizal truffle lifestyle.</title>
        <authorList>
            <person name="Murat C."/>
            <person name="Payen T."/>
            <person name="Noel B."/>
            <person name="Kuo A."/>
            <person name="Morin E."/>
            <person name="Chen J."/>
            <person name="Kohler A."/>
            <person name="Krizsan K."/>
            <person name="Balestrini R."/>
            <person name="Da Silva C."/>
            <person name="Montanini B."/>
            <person name="Hainaut M."/>
            <person name="Levati E."/>
            <person name="Barry K.W."/>
            <person name="Belfiori B."/>
            <person name="Cichocki N."/>
            <person name="Clum A."/>
            <person name="Dockter R.B."/>
            <person name="Fauchery L."/>
            <person name="Guy J."/>
            <person name="Iotti M."/>
            <person name="Le Tacon F."/>
            <person name="Lindquist E.A."/>
            <person name="Lipzen A."/>
            <person name="Malagnac F."/>
            <person name="Mello A."/>
            <person name="Molinier V."/>
            <person name="Miyauchi S."/>
            <person name="Poulain J."/>
            <person name="Riccioni C."/>
            <person name="Rubini A."/>
            <person name="Sitrit Y."/>
            <person name="Splivallo R."/>
            <person name="Traeger S."/>
            <person name="Wang M."/>
            <person name="Zifcakova L."/>
            <person name="Wipf D."/>
            <person name="Zambonelli A."/>
            <person name="Paolocci F."/>
            <person name="Nowrousian M."/>
            <person name="Ottonello S."/>
            <person name="Baldrian P."/>
            <person name="Spatafora J.W."/>
            <person name="Henrissat B."/>
            <person name="Nagy L.G."/>
            <person name="Aury J.M."/>
            <person name="Wincker P."/>
            <person name="Grigoriev I.V."/>
            <person name="Bonfante P."/>
            <person name="Martin F.M."/>
        </authorList>
    </citation>
    <scope>NUCLEOTIDE SEQUENCE [LARGE SCALE GENOMIC DNA]</scope>
    <source>
        <strain evidence="4 5">ATCC MYA-4762</strain>
    </source>
</reference>
<dbReference type="SMART" id="SM00603">
    <property type="entry name" value="LCCL"/>
    <property type="match status" value="1"/>
</dbReference>
<feature type="region of interest" description="Disordered" evidence="1">
    <location>
        <begin position="35"/>
        <end position="65"/>
    </location>
</feature>
<dbReference type="InterPro" id="IPR004043">
    <property type="entry name" value="LCCL"/>
</dbReference>
<organism evidence="4 5">
    <name type="scientific">Terfezia boudieri ATCC MYA-4762</name>
    <dbReference type="NCBI Taxonomy" id="1051890"/>
    <lineage>
        <taxon>Eukaryota</taxon>
        <taxon>Fungi</taxon>
        <taxon>Dikarya</taxon>
        <taxon>Ascomycota</taxon>
        <taxon>Pezizomycotina</taxon>
        <taxon>Pezizomycetes</taxon>
        <taxon>Pezizales</taxon>
        <taxon>Pezizaceae</taxon>
        <taxon>Terfezia</taxon>
    </lineage>
</organism>
<feature type="transmembrane region" description="Helical" evidence="2">
    <location>
        <begin position="371"/>
        <end position="395"/>
    </location>
</feature>
<dbReference type="InterPro" id="IPR036609">
    <property type="entry name" value="LCCL_sf"/>
</dbReference>
<name>A0A3N4M3F2_9PEZI</name>
<proteinExistence type="predicted"/>
<dbReference type="Gene3D" id="2.170.130.20">
    <property type="entry name" value="LCCL-like domain"/>
    <property type="match status" value="1"/>
</dbReference>
<evidence type="ECO:0000256" key="2">
    <source>
        <dbReference type="SAM" id="Phobius"/>
    </source>
</evidence>
<dbReference type="AlphaFoldDB" id="A0A3N4M3F2"/>
<dbReference type="InParanoid" id="A0A3N4M3F2"/>
<dbReference type="Pfam" id="PF03815">
    <property type="entry name" value="LCCL"/>
    <property type="match status" value="1"/>
</dbReference>
<dbReference type="OrthoDB" id="441660at2759"/>
<dbReference type="PANTHER" id="PTHR31331">
    <property type="entry name" value="LCCL DOMAIN PROTEIN (AFU_ORTHOLOGUE AFUA_5G08630)"/>
    <property type="match status" value="1"/>
</dbReference>
<feature type="transmembrane region" description="Helical" evidence="2">
    <location>
        <begin position="328"/>
        <end position="350"/>
    </location>
</feature>
<evidence type="ECO:0000259" key="3">
    <source>
        <dbReference type="SMART" id="SM00603"/>
    </source>
</evidence>
<gene>
    <name evidence="4" type="ORF">L211DRAFT_778750</name>
</gene>
<feature type="transmembrane region" description="Helical" evidence="2">
    <location>
        <begin position="122"/>
        <end position="141"/>
    </location>
</feature>
<feature type="transmembrane region" description="Helical" evidence="2">
    <location>
        <begin position="415"/>
        <end position="433"/>
    </location>
</feature>
<evidence type="ECO:0000313" key="4">
    <source>
        <dbReference type="EMBL" id="RPB27892.1"/>
    </source>
</evidence>
<dbReference type="EMBL" id="ML121530">
    <property type="protein sequence ID" value="RPB27892.1"/>
    <property type="molecule type" value="Genomic_DNA"/>
</dbReference>
<dbReference type="FunCoup" id="A0A3N4M3F2">
    <property type="interactions" value="3"/>
</dbReference>
<feature type="domain" description="LCCL" evidence="3">
    <location>
        <begin position="210"/>
        <end position="288"/>
    </location>
</feature>
<evidence type="ECO:0000313" key="5">
    <source>
        <dbReference type="Proteomes" id="UP000267821"/>
    </source>
</evidence>
<feature type="non-terminal residue" evidence="4">
    <location>
        <position position="561"/>
    </location>
</feature>
<protein>
    <recommendedName>
        <fullName evidence="3">LCCL domain-containing protein</fullName>
    </recommendedName>
</protein>
<keyword evidence="2" id="KW-1133">Transmembrane helix</keyword>
<accession>A0A3N4M3F2</accession>
<dbReference type="STRING" id="1051890.A0A3N4M3F2"/>
<keyword evidence="2" id="KW-0812">Transmembrane</keyword>
<keyword evidence="2" id="KW-0472">Membrane</keyword>
<feature type="transmembrane region" description="Helical" evidence="2">
    <location>
        <begin position="454"/>
        <end position="474"/>
    </location>
</feature>
<dbReference type="PANTHER" id="PTHR31331:SF1">
    <property type="entry name" value="CYSTEINE RICH SECRETORY PROTEIN LCCL DOMAIN CONTAINING 2"/>
    <property type="match status" value="1"/>
</dbReference>